<dbReference type="EMBL" id="CP110232">
    <property type="protein sequence ID" value="WEG74023.1"/>
    <property type="molecule type" value="Genomic_DNA"/>
</dbReference>
<dbReference type="RefSeq" id="WP_275469822.1">
    <property type="nucleotide sequence ID" value="NZ_CP110232.1"/>
</dbReference>
<keyword evidence="1" id="KW-0812">Transmembrane</keyword>
<dbReference type="Proteomes" id="UP001179647">
    <property type="component" value="Chromosome"/>
</dbReference>
<proteinExistence type="predicted"/>
<feature type="transmembrane region" description="Helical" evidence="1">
    <location>
        <begin position="47"/>
        <end position="68"/>
    </location>
</feature>
<evidence type="ECO:0000313" key="3">
    <source>
        <dbReference type="Proteomes" id="UP001179647"/>
    </source>
</evidence>
<dbReference type="NCBIfam" id="TIGR03732">
    <property type="entry name" value="lanti_perm_MutE"/>
    <property type="match status" value="1"/>
</dbReference>
<evidence type="ECO:0000256" key="1">
    <source>
        <dbReference type="SAM" id="Phobius"/>
    </source>
</evidence>
<feature type="transmembrane region" description="Helical" evidence="1">
    <location>
        <begin position="140"/>
        <end position="157"/>
    </location>
</feature>
<evidence type="ECO:0000313" key="2">
    <source>
        <dbReference type="EMBL" id="WEG74023.1"/>
    </source>
</evidence>
<sequence length="253" mass="29102">MLVYLKAERLKNKRSLVEKMLYGVPIIFVLFCLALSGLMFGGTKTDYFMAIVYNWFPTTFIPIIIALLTNQLVTREKNSGYALFFKSHDISFRKSWLAKVINTVANLGMMLLINYLLTILLEYFFLHEQVSYWQMFKTSVVIWLCSLTLIPLSLYLVEKSAPIIVIILNFVMGIVGVVVSTTAYWWLCPWSWSARLTAPLMGIAPNGLFLQPNDPLWRTDVIFSGLLIALLSFVGLTYLTMFLYDRRKEQADD</sequence>
<name>A0AAF0I737_9ENTE</name>
<organism evidence="2 3">
    <name type="scientific">Vagococcus intermedius</name>
    <dbReference type="NCBI Taxonomy" id="2991418"/>
    <lineage>
        <taxon>Bacteria</taxon>
        <taxon>Bacillati</taxon>
        <taxon>Bacillota</taxon>
        <taxon>Bacilli</taxon>
        <taxon>Lactobacillales</taxon>
        <taxon>Enterococcaceae</taxon>
        <taxon>Vagococcus</taxon>
    </lineage>
</organism>
<keyword evidence="1" id="KW-0472">Membrane</keyword>
<protein>
    <submittedName>
        <fullName evidence="2">Lantibiotic immunity ABC transporter MutE/EpiE family permease subunit</fullName>
    </submittedName>
</protein>
<dbReference type="KEGG" id="vie:OL234_03680"/>
<gene>
    <name evidence="2" type="ORF">OL234_03680</name>
</gene>
<dbReference type="CDD" id="cd21807">
    <property type="entry name" value="ABC-2_lan_permease_MutE_EpiE-like"/>
    <property type="match status" value="1"/>
</dbReference>
<accession>A0AAF0I737</accession>
<reference evidence="2" key="1">
    <citation type="submission" date="2022-10" db="EMBL/GenBank/DDBJ databases">
        <title>Vagococcus sp. isolated from poultry meat.</title>
        <authorList>
            <person name="Johansson P."/>
            <person name="Bjorkroth J."/>
        </authorList>
    </citation>
    <scope>NUCLEOTIDE SEQUENCE</scope>
    <source>
        <strain evidence="2">STAA11</strain>
    </source>
</reference>
<feature type="transmembrane region" description="Helical" evidence="1">
    <location>
        <begin position="96"/>
        <end position="120"/>
    </location>
</feature>
<keyword evidence="3" id="KW-1185">Reference proteome</keyword>
<dbReference type="Pfam" id="PF12730">
    <property type="entry name" value="ABC2_membrane_4"/>
    <property type="match status" value="1"/>
</dbReference>
<keyword evidence="1" id="KW-1133">Transmembrane helix</keyword>
<feature type="transmembrane region" description="Helical" evidence="1">
    <location>
        <begin position="21"/>
        <end position="41"/>
    </location>
</feature>
<dbReference type="AlphaFoldDB" id="A0AAF0I737"/>
<dbReference type="InterPro" id="IPR021205">
    <property type="entry name" value="Lanti_perm_SpaE/MutE/EpiE-like"/>
</dbReference>
<feature type="transmembrane region" description="Helical" evidence="1">
    <location>
        <begin position="221"/>
        <end position="244"/>
    </location>
</feature>
<feature type="transmembrane region" description="Helical" evidence="1">
    <location>
        <begin position="164"/>
        <end position="187"/>
    </location>
</feature>